<dbReference type="EMBL" id="BRYB01002469">
    <property type="protein sequence ID" value="GMI20028.1"/>
    <property type="molecule type" value="Genomic_DNA"/>
</dbReference>
<comment type="caution">
    <text evidence="5">The sequence shown here is derived from an EMBL/GenBank/DDBJ whole genome shotgun (WGS) entry which is preliminary data.</text>
</comment>
<evidence type="ECO:0000313" key="5">
    <source>
        <dbReference type="EMBL" id="GMI20028.1"/>
    </source>
</evidence>
<feature type="compositionally biased region" description="Basic residues" evidence="4">
    <location>
        <begin position="190"/>
        <end position="202"/>
    </location>
</feature>
<comment type="similarity">
    <text evidence="2">Belongs to the SLX9 family.</text>
</comment>
<sequence>MPKSKKQLKSRQVVSTPLGPAPSLASTSPSPAAGGDDELDASNPNMSRGQRKRLARRSQHSSRMSLVNSSLSLTNHRAKSVASAGGRQNASLMGAVGAALPAYDPAKQKPAEAPPVLVETVKAKKSTALKEVTHLKLVQEHPEFQLDPFAAIQAHLNNTLAAPVEHSGDSRHGKKKEFGVVGGGEEKVKRNGSAKRKNKGRR</sequence>
<reference evidence="5 6" key="1">
    <citation type="journal article" date="2023" name="Commun. Biol.">
        <title>Genome analysis of Parmales, the sister group of diatoms, reveals the evolutionary specialization of diatoms from phago-mixotrophs to photoautotrophs.</title>
        <authorList>
            <person name="Ban H."/>
            <person name="Sato S."/>
            <person name="Yoshikawa S."/>
            <person name="Yamada K."/>
            <person name="Nakamura Y."/>
            <person name="Ichinomiya M."/>
            <person name="Sato N."/>
            <person name="Blanc-Mathieu R."/>
            <person name="Endo H."/>
            <person name="Kuwata A."/>
            <person name="Ogata H."/>
        </authorList>
    </citation>
    <scope>NUCLEOTIDE SEQUENCE [LARGE SCALE GENOMIC DNA]</scope>
</reference>
<dbReference type="Proteomes" id="UP001165060">
    <property type="component" value="Unassembled WGS sequence"/>
</dbReference>
<dbReference type="PANTHER" id="PTHR31109">
    <property type="entry name" value="PROTEIN FAM207A"/>
    <property type="match status" value="1"/>
</dbReference>
<keyword evidence="6" id="KW-1185">Reference proteome</keyword>
<feature type="compositionally biased region" description="Basic residues" evidence="4">
    <location>
        <begin position="49"/>
        <end position="60"/>
    </location>
</feature>
<organism evidence="5 6">
    <name type="scientific">Tetraparma gracilis</name>
    <dbReference type="NCBI Taxonomy" id="2962635"/>
    <lineage>
        <taxon>Eukaryota</taxon>
        <taxon>Sar</taxon>
        <taxon>Stramenopiles</taxon>
        <taxon>Ochrophyta</taxon>
        <taxon>Bolidophyceae</taxon>
        <taxon>Parmales</taxon>
        <taxon>Triparmaceae</taxon>
        <taxon>Tetraparma</taxon>
    </lineage>
</organism>
<feature type="region of interest" description="Disordered" evidence="4">
    <location>
        <begin position="162"/>
        <end position="202"/>
    </location>
</feature>
<protein>
    <recommendedName>
        <fullName evidence="7">Ribosome biogenesis protein SLX9</fullName>
    </recommendedName>
</protein>
<feature type="region of interest" description="Disordered" evidence="4">
    <location>
        <begin position="1"/>
        <end position="89"/>
    </location>
</feature>
<keyword evidence="3" id="KW-0539">Nucleus</keyword>
<feature type="compositionally biased region" description="Low complexity" evidence="4">
    <location>
        <begin position="61"/>
        <end position="73"/>
    </location>
</feature>
<gene>
    <name evidence="5" type="ORF">TeGR_g12134</name>
</gene>
<evidence type="ECO:0000256" key="4">
    <source>
        <dbReference type="SAM" id="MobiDB-lite"/>
    </source>
</evidence>
<dbReference type="InterPro" id="IPR028160">
    <property type="entry name" value="Slx9-like"/>
</dbReference>
<dbReference type="PANTHER" id="PTHR31109:SF2">
    <property type="entry name" value="RIBOSOME BIOGENESIS PROTEIN SLX9 HOMOLOG"/>
    <property type="match status" value="1"/>
</dbReference>
<evidence type="ECO:0000313" key="6">
    <source>
        <dbReference type="Proteomes" id="UP001165060"/>
    </source>
</evidence>
<comment type="subcellular location">
    <subcellularLocation>
        <location evidence="1">Nucleus</location>
        <location evidence="1">Nucleolus</location>
    </subcellularLocation>
</comment>
<name>A0ABQ6M5P0_9STRA</name>
<evidence type="ECO:0000256" key="2">
    <source>
        <dbReference type="ARBA" id="ARBA00011022"/>
    </source>
</evidence>
<proteinExistence type="inferred from homology"/>
<evidence type="ECO:0000256" key="1">
    <source>
        <dbReference type="ARBA" id="ARBA00004604"/>
    </source>
</evidence>
<feature type="compositionally biased region" description="Low complexity" evidence="4">
    <location>
        <begin position="17"/>
        <end position="34"/>
    </location>
</feature>
<accession>A0ABQ6M5P0</accession>
<evidence type="ECO:0008006" key="7">
    <source>
        <dbReference type="Google" id="ProtNLM"/>
    </source>
</evidence>
<dbReference type="Pfam" id="PF15341">
    <property type="entry name" value="SLX9"/>
    <property type="match status" value="1"/>
</dbReference>
<evidence type="ECO:0000256" key="3">
    <source>
        <dbReference type="ARBA" id="ARBA00023242"/>
    </source>
</evidence>